<dbReference type="CDD" id="cd07040">
    <property type="entry name" value="HP"/>
    <property type="match status" value="1"/>
</dbReference>
<organism evidence="2 3">
    <name type="scientific">Bosea massiliensis</name>
    <dbReference type="NCBI Taxonomy" id="151419"/>
    <lineage>
        <taxon>Bacteria</taxon>
        <taxon>Pseudomonadati</taxon>
        <taxon>Pseudomonadota</taxon>
        <taxon>Alphaproteobacteria</taxon>
        <taxon>Hyphomicrobiales</taxon>
        <taxon>Boseaceae</taxon>
        <taxon>Bosea</taxon>
    </lineage>
</organism>
<accession>A0ABW0P8W8</accession>
<dbReference type="InterPro" id="IPR013078">
    <property type="entry name" value="His_Pase_superF_clade-1"/>
</dbReference>
<dbReference type="SUPFAM" id="SSF53254">
    <property type="entry name" value="Phosphoglycerate mutase-like"/>
    <property type="match status" value="1"/>
</dbReference>
<dbReference type="Pfam" id="PF00300">
    <property type="entry name" value="His_Phos_1"/>
    <property type="match status" value="1"/>
</dbReference>
<gene>
    <name evidence="2" type="ORF">ACFPN9_26575</name>
</gene>
<keyword evidence="3" id="KW-1185">Reference proteome</keyword>
<protein>
    <submittedName>
        <fullName evidence="2">Histidine phosphatase family protein</fullName>
    </submittedName>
</protein>
<evidence type="ECO:0000313" key="2">
    <source>
        <dbReference type="EMBL" id="MFC5508803.1"/>
    </source>
</evidence>
<dbReference type="Gene3D" id="3.40.50.1240">
    <property type="entry name" value="Phosphoglycerate mutase-like"/>
    <property type="match status" value="1"/>
</dbReference>
<name>A0ABW0P8W8_9HYPH</name>
<evidence type="ECO:0000313" key="3">
    <source>
        <dbReference type="Proteomes" id="UP001596060"/>
    </source>
</evidence>
<evidence type="ECO:0000256" key="1">
    <source>
        <dbReference type="SAM" id="SignalP"/>
    </source>
</evidence>
<feature type="chain" id="PRO_5045535409" evidence="1">
    <location>
        <begin position="28"/>
        <end position="198"/>
    </location>
</feature>
<dbReference type="SMART" id="SM00855">
    <property type="entry name" value="PGAM"/>
    <property type="match status" value="1"/>
</dbReference>
<keyword evidence="1" id="KW-0732">Signal</keyword>
<dbReference type="RefSeq" id="WP_066721815.1">
    <property type="nucleotide sequence ID" value="NZ_JBHSLU010000123.1"/>
</dbReference>
<feature type="signal peptide" evidence="1">
    <location>
        <begin position="1"/>
        <end position="27"/>
    </location>
</feature>
<reference evidence="3" key="1">
    <citation type="journal article" date="2019" name="Int. J. Syst. Evol. Microbiol.">
        <title>The Global Catalogue of Microorganisms (GCM) 10K type strain sequencing project: providing services to taxonomists for standard genome sequencing and annotation.</title>
        <authorList>
            <consortium name="The Broad Institute Genomics Platform"/>
            <consortium name="The Broad Institute Genome Sequencing Center for Infectious Disease"/>
            <person name="Wu L."/>
            <person name="Ma J."/>
        </authorList>
    </citation>
    <scope>NUCLEOTIDE SEQUENCE [LARGE SCALE GENOMIC DNA]</scope>
    <source>
        <strain evidence="3">CCUG 43117</strain>
    </source>
</reference>
<dbReference type="Proteomes" id="UP001596060">
    <property type="component" value="Unassembled WGS sequence"/>
</dbReference>
<proteinExistence type="predicted"/>
<dbReference type="InterPro" id="IPR029033">
    <property type="entry name" value="His_PPase_superfam"/>
</dbReference>
<sequence length="198" mass="21037">MAAAGFGRRFVLALLLLPAFRPGAASAIEVDRERVWALLAKPGHVALMRHADAPGTGDPAGFRIGDCATQRNLGERGREQARRLGEEFRRRAIPVSLVLTSQWCRARDTAALMALGPIEDEPTALNSFFGRPGEREAATAALRQRLAALPADAGLVLMVTHQVNITALTGVFPASGEMVVLKRDASGAVVTVGRLPAP</sequence>
<dbReference type="EMBL" id="JBHSLU010000123">
    <property type="protein sequence ID" value="MFC5508803.1"/>
    <property type="molecule type" value="Genomic_DNA"/>
</dbReference>
<comment type="caution">
    <text evidence="2">The sequence shown here is derived from an EMBL/GenBank/DDBJ whole genome shotgun (WGS) entry which is preliminary data.</text>
</comment>